<dbReference type="Gene3D" id="1.10.10.10">
    <property type="entry name" value="Winged helix-like DNA-binding domain superfamily/Winged helix DNA-binding domain"/>
    <property type="match status" value="1"/>
</dbReference>
<dbReference type="GO" id="GO:0003700">
    <property type="term" value="F:DNA-binding transcription factor activity"/>
    <property type="evidence" value="ECO:0007669"/>
    <property type="project" value="InterPro"/>
</dbReference>
<dbReference type="PRINTS" id="PR00035">
    <property type="entry name" value="HTHGNTR"/>
</dbReference>
<dbReference type="SUPFAM" id="SSF46785">
    <property type="entry name" value="Winged helix' DNA-binding domain"/>
    <property type="match status" value="1"/>
</dbReference>
<dbReference type="AlphaFoldDB" id="A0A7I8D454"/>
<dbReference type="InterPro" id="IPR000524">
    <property type="entry name" value="Tscrpt_reg_HTH_GntR"/>
</dbReference>
<dbReference type="GO" id="GO:0003677">
    <property type="term" value="F:DNA binding"/>
    <property type="evidence" value="ECO:0007669"/>
    <property type="project" value="UniProtKB-KW"/>
</dbReference>
<keyword evidence="3" id="KW-0804">Transcription</keyword>
<dbReference type="InterPro" id="IPR036390">
    <property type="entry name" value="WH_DNA-bd_sf"/>
</dbReference>
<proteinExistence type="predicted"/>
<accession>A0A7I8D454</accession>
<dbReference type="PANTHER" id="PTHR38445">
    <property type="entry name" value="HTH-TYPE TRANSCRIPTIONAL REPRESSOR YTRA"/>
    <property type="match status" value="1"/>
</dbReference>
<sequence length="124" mass="14531">MPYHFNDTQPIYLQIIRLIKLNIVSGRWLPGERAPAVRELAVQYGVNPNTVQRSLSELEREGLMYSERTSGRFITKDAKQIQTVRDQMAQEYILQFVKNMLELGYHPQQIVTILEEEVEKSHEQ</sequence>
<dbReference type="KEGG" id="sman:C12CBH8_21760"/>
<keyword evidence="6" id="KW-1185">Reference proteome</keyword>
<dbReference type="Pfam" id="PF00392">
    <property type="entry name" value="GntR"/>
    <property type="match status" value="1"/>
</dbReference>
<dbReference type="PROSITE" id="PS50949">
    <property type="entry name" value="HTH_GNTR"/>
    <property type="match status" value="1"/>
</dbReference>
<name>A0A7I8D454_9FIRM</name>
<dbReference type="EMBL" id="AP023321">
    <property type="protein sequence ID" value="BCI61537.1"/>
    <property type="molecule type" value="Genomic_DNA"/>
</dbReference>
<dbReference type="RefSeq" id="WP_090264774.1">
    <property type="nucleotide sequence ID" value="NZ_AP023321.1"/>
</dbReference>
<dbReference type="PANTHER" id="PTHR38445:SF6">
    <property type="entry name" value="GNTR-FAMILY TRANSCRIPTIONAL REGULATOR"/>
    <property type="match status" value="1"/>
</dbReference>
<dbReference type="CDD" id="cd07377">
    <property type="entry name" value="WHTH_GntR"/>
    <property type="match status" value="1"/>
</dbReference>
<evidence type="ECO:0000313" key="5">
    <source>
        <dbReference type="EMBL" id="BCI61537.1"/>
    </source>
</evidence>
<evidence type="ECO:0000256" key="3">
    <source>
        <dbReference type="ARBA" id="ARBA00023163"/>
    </source>
</evidence>
<keyword evidence="2" id="KW-0238">DNA-binding</keyword>
<organism evidence="5 6">
    <name type="scientific">Solibaculum mannosilyticum</name>
    <dbReference type="NCBI Taxonomy" id="2780922"/>
    <lineage>
        <taxon>Bacteria</taxon>
        <taxon>Bacillati</taxon>
        <taxon>Bacillota</taxon>
        <taxon>Clostridia</taxon>
        <taxon>Eubacteriales</taxon>
        <taxon>Oscillospiraceae</taxon>
        <taxon>Solibaculum</taxon>
    </lineage>
</organism>
<feature type="domain" description="HTH gntR-type" evidence="4">
    <location>
        <begin position="9"/>
        <end position="77"/>
    </location>
</feature>
<keyword evidence="1" id="KW-0805">Transcription regulation</keyword>
<dbReference type="InterPro" id="IPR036388">
    <property type="entry name" value="WH-like_DNA-bd_sf"/>
</dbReference>
<evidence type="ECO:0000259" key="4">
    <source>
        <dbReference type="PROSITE" id="PS50949"/>
    </source>
</evidence>
<dbReference type="Proteomes" id="UP000593890">
    <property type="component" value="Chromosome"/>
</dbReference>
<evidence type="ECO:0000256" key="1">
    <source>
        <dbReference type="ARBA" id="ARBA00023015"/>
    </source>
</evidence>
<gene>
    <name evidence="5" type="ORF">C12CBH8_21760</name>
</gene>
<protein>
    <submittedName>
        <fullName evidence="5">GntR family transcriptional regulator</fullName>
    </submittedName>
</protein>
<reference evidence="6" key="1">
    <citation type="submission" date="2020-07" db="EMBL/GenBank/DDBJ databases">
        <title>Complete genome sequencing of Clostridia bacterium strain 12CBH8.</title>
        <authorList>
            <person name="Sakamoto M."/>
            <person name="Murakami T."/>
            <person name="Mori H."/>
        </authorList>
    </citation>
    <scope>NUCLEOTIDE SEQUENCE [LARGE SCALE GENOMIC DNA]</scope>
    <source>
        <strain evidence="6">12CBH8</strain>
    </source>
</reference>
<dbReference type="SMART" id="SM00345">
    <property type="entry name" value="HTH_GNTR"/>
    <property type="match status" value="1"/>
</dbReference>
<evidence type="ECO:0000256" key="2">
    <source>
        <dbReference type="ARBA" id="ARBA00023125"/>
    </source>
</evidence>
<evidence type="ECO:0000313" key="6">
    <source>
        <dbReference type="Proteomes" id="UP000593890"/>
    </source>
</evidence>